<evidence type="ECO:0000256" key="1">
    <source>
        <dbReference type="SAM" id="MobiDB-lite"/>
    </source>
</evidence>
<proteinExistence type="predicted"/>
<sequence length="153" mass="16877">MTTASRTHLIYNGLDLVLRRAPAYTTGLRAESTTYTFTTLAHDERVLAINPKHGSKGYRRAAYLQLKLDSQPRTFLRYQAIPSSLDSDETSAHDGESSKLYSPRHNDLDVAKASTTNTIAMVSTSHRPIHQNVDGVAIRRIGLALHSDPASES</sequence>
<feature type="region of interest" description="Disordered" evidence="1">
    <location>
        <begin position="85"/>
        <end position="106"/>
    </location>
</feature>
<protein>
    <submittedName>
        <fullName evidence="2">Uncharacterized protein</fullName>
    </submittedName>
</protein>
<evidence type="ECO:0000313" key="3">
    <source>
        <dbReference type="Proteomes" id="UP000541558"/>
    </source>
</evidence>
<comment type="caution">
    <text evidence="2">The sequence shown here is derived from an EMBL/GenBank/DDBJ whole genome shotgun (WGS) entry which is preliminary data.</text>
</comment>
<dbReference type="AlphaFoldDB" id="A0A8H5ERG4"/>
<evidence type="ECO:0000313" key="2">
    <source>
        <dbReference type="EMBL" id="KAF5309687.1"/>
    </source>
</evidence>
<accession>A0A8H5ERG4</accession>
<name>A0A8H5ERG4_9AGAR</name>
<dbReference type="EMBL" id="JAACJK010000234">
    <property type="protein sequence ID" value="KAF5309687.1"/>
    <property type="molecule type" value="Genomic_DNA"/>
</dbReference>
<reference evidence="2 3" key="1">
    <citation type="journal article" date="2020" name="ISME J.">
        <title>Uncovering the hidden diversity of litter-decomposition mechanisms in mushroom-forming fungi.</title>
        <authorList>
            <person name="Floudas D."/>
            <person name="Bentzer J."/>
            <person name="Ahren D."/>
            <person name="Johansson T."/>
            <person name="Persson P."/>
            <person name="Tunlid A."/>
        </authorList>
    </citation>
    <scope>NUCLEOTIDE SEQUENCE [LARGE SCALE GENOMIC DNA]</scope>
    <source>
        <strain evidence="2 3">CBS 175.51</strain>
    </source>
</reference>
<keyword evidence="3" id="KW-1185">Reference proteome</keyword>
<dbReference type="Proteomes" id="UP000541558">
    <property type="component" value="Unassembled WGS sequence"/>
</dbReference>
<gene>
    <name evidence="2" type="ORF">D9611_014042</name>
</gene>
<organism evidence="2 3">
    <name type="scientific">Ephemerocybe angulata</name>
    <dbReference type="NCBI Taxonomy" id="980116"/>
    <lineage>
        <taxon>Eukaryota</taxon>
        <taxon>Fungi</taxon>
        <taxon>Dikarya</taxon>
        <taxon>Basidiomycota</taxon>
        <taxon>Agaricomycotina</taxon>
        <taxon>Agaricomycetes</taxon>
        <taxon>Agaricomycetidae</taxon>
        <taxon>Agaricales</taxon>
        <taxon>Agaricineae</taxon>
        <taxon>Psathyrellaceae</taxon>
        <taxon>Ephemerocybe</taxon>
    </lineage>
</organism>